<proteinExistence type="predicted"/>
<feature type="compositionally biased region" description="Polar residues" evidence="1">
    <location>
        <begin position="17"/>
        <end position="31"/>
    </location>
</feature>
<name>A0A2W1F5E6_9PLEO</name>
<accession>A0A2W1F5E6</accession>
<comment type="caution">
    <text evidence="2">The sequence shown here is derived from an EMBL/GenBank/DDBJ whole genome shotgun (WGS) entry which is preliminary data.</text>
</comment>
<gene>
    <name evidence="2" type="ORF">PtrM4_096600</name>
</gene>
<dbReference type="EMBL" id="NQIK02000004">
    <property type="protein sequence ID" value="KAF7572160.1"/>
    <property type="molecule type" value="Genomic_DNA"/>
</dbReference>
<sequence length="58" mass="6275">MGILQRLERVSVLSWGGSESSANISGEQSQGFAHGSGSEERKRDDLEDLQHPRPAPAI</sequence>
<dbReference type="GeneID" id="6341892"/>
<evidence type="ECO:0000256" key="1">
    <source>
        <dbReference type="SAM" id="MobiDB-lite"/>
    </source>
</evidence>
<dbReference type="AlphaFoldDB" id="A0A2W1F5E6"/>
<dbReference type="Proteomes" id="UP000245464">
    <property type="component" value="Chromosome 4"/>
</dbReference>
<dbReference type="RefSeq" id="XP_001933994.1">
    <property type="nucleotide sequence ID" value="XM_001933959.1"/>
</dbReference>
<protein>
    <submittedName>
        <fullName evidence="2">Uncharacterized protein</fullName>
    </submittedName>
</protein>
<reference evidence="2" key="1">
    <citation type="journal article" date="2018" name="BMC Genomics">
        <title>Comparative genomics of the wheat fungal pathogen Pyrenophora tritici-repentis reveals chromosomal variations and genome plasticity.</title>
        <authorList>
            <person name="Moolhuijzen P."/>
            <person name="See P.T."/>
            <person name="Hane J.K."/>
            <person name="Shi G."/>
            <person name="Liu Z."/>
            <person name="Oliver R.P."/>
            <person name="Moffat C.S."/>
        </authorList>
    </citation>
    <scope>NUCLEOTIDE SEQUENCE [LARGE SCALE GENOMIC DNA]</scope>
    <source>
        <strain evidence="2">M4</strain>
    </source>
</reference>
<evidence type="ECO:0000313" key="3">
    <source>
        <dbReference type="Proteomes" id="UP000245464"/>
    </source>
</evidence>
<feature type="compositionally biased region" description="Basic and acidic residues" evidence="1">
    <location>
        <begin position="37"/>
        <end position="51"/>
    </location>
</feature>
<evidence type="ECO:0000313" key="2">
    <source>
        <dbReference type="EMBL" id="KAF7572160.1"/>
    </source>
</evidence>
<dbReference type="KEGG" id="ptrr:6341892"/>
<feature type="region of interest" description="Disordered" evidence="1">
    <location>
        <begin position="17"/>
        <end position="58"/>
    </location>
</feature>
<organism evidence="2 3">
    <name type="scientific">Pyrenophora tritici-repentis</name>
    <dbReference type="NCBI Taxonomy" id="45151"/>
    <lineage>
        <taxon>Eukaryota</taxon>
        <taxon>Fungi</taxon>
        <taxon>Dikarya</taxon>
        <taxon>Ascomycota</taxon>
        <taxon>Pezizomycotina</taxon>
        <taxon>Dothideomycetes</taxon>
        <taxon>Pleosporomycetidae</taxon>
        <taxon>Pleosporales</taxon>
        <taxon>Pleosporineae</taxon>
        <taxon>Pleosporaceae</taxon>
        <taxon>Pyrenophora</taxon>
    </lineage>
</organism>